<dbReference type="InterPro" id="IPR012340">
    <property type="entry name" value="NA-bd_OB-fold"/>
</dbReference>
<dbReference type="OrthoDB" id="7357874at2"/>
<keyword evidence="2" id="KW-0238">DNA-binding</keyword>
<dbReference type="InterPro" id="IPR002059">
    <property type="entry name" value="CSP_DNA-bd"/>
</dbReference>
<proteinExistence type="predicted"/>
<dbReference type="Pfam" id="PF13289">
    <property type="entry name" value="SIR2_2"/>
    <property type="match status" value="1"/>
</dbReference>
<organism evidence="2 3">
    <name type="scientific">Poseidonocella pacifica</name>
    <dbReference type="NCBI Taxonomy" id="871651"/>
    <lineage>
        <taxon>Bacteria</taxon>
        <taxon>Pseudomonadati</taxon>
        <taxon>Pseudomonadota</taxon>
        <taxon>Alphaproteobacteria</taxon>
        <taxon>Rhodobacterales</taxon>
        <taxon>Roseobacteraceae</taxon>
        <taxon>Poseidonocella</taxon>
    </lineage>
</organism>
<gene>
    <name evidence="2" type="ORF">SAMN05421688_1295</name>
</gene>
<dbReference type="GO" id="GO:0003677">
    <property type="term" value="F:DNA binding"/>
    <property type="evidence" value="ECO:0007669"/>
    <property type="project" value="UniProtKB-KW"/>
</dbReference>
<accession>A0A1I0WCY8</accession>
<dbReference type="Proteomes" id="UP000198796">
    <property type="component" value="Unassembled WGS sequence"/>
</dbReference>
<dbReference type="Gene3D" id="1.25.40.10">
    <property type="entry name" value="Tetratricopeptide repeat domain"/>
    <property type="match status" value="1"/>
</dbReference>
<dbReference type="Pfam" id="PF25199">
    <property type="entry name" value="nSTAND_NTPase5"/>
    <property type="match status" value="1"/>
</dbReference>
<sequence>MPPKKDLKLELPHALVEAVKDKRVVLVFGAGSSKESTNEFGSTPPDGNQMRDKLAKKFLGKNKDERDLQTVSEIAISSGAGQPQVFEEIAKMLYGFKSSAAHRSISQFMWRGIATTNYDKLIELGYSDSPDSKQVCLPFVKDLEPYDDRLDAEQNPVALLKLHGCIDHRLDREIPLVLSHAHYHRLSDNRKLLMQRLQGWAQNSVLVFIGYKLADSHVRALVYDIDPKNRPQWFMVTPGADEFDIKDWATRGVDVIPATFGEFANALERQIDPLFRSLSALTSQGDQPYQKHFRTDDKGSDFFRQSIVDDLEYVSSGIPFDEVEPKKFYSGFDHGWCGIVRQLDFRRIASERMLYTALAVEKDELLKFVLLQGSAGAGKTIALKRAAYDAATALDEMVFWLSSNGSPRPEFFSELFSLTGKRAILFVDQISLHSEKIRRLLESASSTGIPLTIIAADREADWGSYCNELEAEFPPEIFSLRGLSETEAEDLVELLSRHKCLGMLKDKEKGEQVAAFLDADRSDRQLLVALHELTLGKPFENIILEEYQRVLPAAAQRLYLDISTMHQFGVTARAGAISRISGVRFEEFESDFFEPLRDIVKVTTNKGTGDRGYQCRHSRVAQIVFGVACETDEAKASQLSRVISGLDAGFSSDARIIEGVCRGRDIANQFTSIVPARRIFEMACETSPNSAFLFQQAAILEYSHRHGSLVAAEALAKQAREKDDNNHIYIHTLAEISRRQAVDADTRVRKDQLRSHSRTLLNEIWLKNSRKDLTFCKLLVDEAIDLLLALSDEPKDHEIIEFDAKVDDALERLQRASQDYPDHAEFSAEEARLWERLGDGSKAKGALRKAIRARPRNAGVFLRLAKLEKKEDTAEKSLTALREGLEKFPNDKSLHLQMGLRLLELSDTPSQDVEFHLRSSFSAGDHNFDARFYYAGYLFWTGRVDESQILFEEIDRRSNQDYRTSAPRYEDVVTVKLGNFYGTIEKKKERYFFVRYGGYPKALFGHWRSLQNEAYDLLAVNDPVAFRIRFNRKGPVAVEVKKNPTPRT</sequence>
<dbReference type="InterPro" id="IPR057574">
    <property type="entry name" value="nSTAND_NTPase5_dom"/>
</dbReference>
<protein>
    <submittedName>
        <fullName evidence="2">'Cold-shock' DNA-binding domain-containing protein</fullName>
    </submittedName>
</protein>
<dbReference type="InterPro" id="IPR011990">
    <property type="entry name" value="TPR-like_helical_dom_sf"/>
</dbReference>
<dbReference type="STRING" id="871651.SAMN05421688_1295"/>
<reference evidence="2 3" key="1">
    <citation type="submission" date="2016-10" db="EMBL/GenBank/DDBJ databases">
        <authorList>
            <person name="de Groot N.N."/>
        </authorList>
    </citation>
    <scope>NUCLEOTIDE SEQUENCE [LARGE SCALE GENOMIC DNA]</scope>
    <source>
        <strain evidence="2 3">DSM 29316</strain>
    </source>
</reference>
<dbReference type="InterPro" id="IPR027417">
    <property type="entry name" value="P-loop_NTPase"/>
</dbReference>
<name>A0A1I0WCY8_9RHOB</name>
<evidence type="ECO:0000313" key="3">
    <source>
        <dbReference type="Proteomes" id="UP000198796"/>
    </source>
</evidence>
<evidence type="ECO:0000259" key="1">
    <source>
        <dbReference type="PROSITE" id="PS51857"/>
    </source>
</evidence>
<dbReference type="SUPFAM" id="SSF48452">
    <property type="entry name" value="TPR-like"/>
    <property type="match status" value="1"/>
</dbReference>
<keyword evidence="3" id="KW-1185">Reference proteome</keyword>
<dbReference type="PROSITE" id="PS51857">
    <property type="entry name" value="CSD_2"/>
    <property type="match status" value="1"/>
</dbReference>
<dbReference type="SUPFAM" id="SSF52540">
    <property type="entry name" value="P-loop containing nucleoside triphosphate hydrolases"/>
    <property type="match status" value="1"/>
</dbReference>
<dbReference type="AlphaFoldDB" id="A0A1I0WCY8"/>
<dbReference type="RefSeq" id="WP_092061984.1">
    <property type="nucleotide sequence ID" value="NZ_FOJU01000002.1"/>
</dbReference>
<dbReference type="SUPFAM" id="SSF50249">
    <property type="entry name" value="Nucleic acid-binding proteins"/>
    <property type="match status" value="1"/>
</dbReference>
<dbReference type="EMBL" id="FOJU01000002">
    <property type="protein sequence ID" value="SFA86582.1"/>
    <property type="molecule type" value="Genomic_DNA"/>
</dbReference>
<feature type="domain" description="CSD" evidence="1">
    <location>
        <begin position="979"/>
        <end position="1042"/>
    </location>
</feature>
<evidence type="ECO:0000313" key="2">
    <source>
        <dbReference type="EMBL" id="SFA86582.1"/>
    </source>
</evidence>